<dbReference type="PANTHER" id="PTHR33383">
    <property type="entry name" value="MEMBRANE PROTEIN INSERTION EFFICIENCY FACTOR-RELATED"/>
    <property type="match status" value="1"/>
</dbReference>
<keyword evidence="1" id="KW-1003">Cell membrane</keyword>
<dbReference type="AlphaFoldDB" id="A0A520S5S4"/>
<comment type="function">
    <text evidence="1">Could be involved in insertion of integral membrane proteins into the membrane.</text>
</comment>
<organism evidence="2 3">
    <name type="scientific">OM182 bacterium</name>
    <dbReference type="NCBI Taxonomy" id="2510334"/>
    <lineage>
        <taxon>Bacteria</taxon>
        <taxon>Pseudomonadati</taxon>
        <taxon>Pseudomonadota</taxon>
        <taxon>Gammaproteobacteria</taxon>
        <taxon>OMG group</taxon>
        <taxon>OM182 clade</taxon>
    </lineage>
</organism>
<dbReference type="HAMAP" id="MF_00386">
    <property type="entry name" value="UPF0161_YidD"/>
    <property type="match status" value="1"/>
</dbReference>
<name>A0A520S5S4_9GAMM</name>
<dbReference type="InterPro" id="IPR002696">
    <property type="entry name" value="Membr_insert_effic_factor_YidD"/>
</dbReference>
<dbReference type="SMART" id="SM01234">
    <property type="entry name" value="Haemolytic"/>
    <property type="match status" value="1"/>
</dbReference>
<evidence type="ECO:0000313" key="3">
    <source>
        <dbReference type="Proteomes" id="UP000316199"/>
    </source>
</evidence>
<reference evidence="2 3" key="1">
    <citation type="submission" date="2019-02" db="EMBL/GenBank/DDBJ databases">
        <title>Prokaryotic population dynamics and viral predation in marine succession experiment using metagenomics: the confinement effect.</title>
        <authorList>
            <person name="Haro-Moreno J.M."/>
            <person name="Rodriguez-Valera F."/>
            <person name="Lopez-Perez M."/>
        </authorList>
    </citation>
    <scope>NUCLEOTIDE SEQUENCE [LARGE SCALE GENOMIC DNA]</scope>
    <source>
        <strain evidence="2">MED-G157</strain>
    </source>
</reference>
<accession>A0A520S5S4</accession>
<proteinExistence type="inferred from homology"/>
<dbReference type="NCBIfam" id="TIGR00278">
    <property type="entry name" value="membrane protein insertion efficiency factor YidD"/>
    <property type="match status" value="1"/>
</dbReference>
<comment type="subcellular location">
    <subcellularLocation>
        <location evidence="1">Cell membrane</location>
        <topology evidence="1">Peripheral membrane protein</topology>
        <orientation evidence="1">Cytoplasmic side</orientation>
    </subcellularLocation>
</comment>
<protein>
    <recommendedName>
        <fullName evidence="1">Putative membrane protein insertion efficiency factor</fullName>
    </recommendedName>
</protein>
<keyword evidence="1" id="KW-0472">Membrane</keyword>
<dbReference type="PANTHER" id="PTHR33383:SF1">
    <property type="entry name" value="MEMBRANE PROTEIN INSERTION EFFICIENCY FACTOR-RELATED"/>
    <property type="match status" value="1"/>
</dbReference>
<dbReference type="Pfam" id="PF01809">
    <property type="entry name" value="YidD"/>
    <property type="match status" value="1"/>
</dbReference>
<gene>
    <name evidence="2" type="primary">yidD</name>
    <name evidence="2" type="ORF">EVA68_00455</name>
</gene>
<evidence type="ECO:0000313" key="2">
    <source>
        <dbReference type="EMBL" id="RZO77832.1"/>
    </source>
</evidence>
<evidence type="ECO:0000256" key="1">
    <source>
        <dbReference type="HAMAP-Rule" id="MF_00386"/>
    </source>
</evidence>
<comment type="similarity">
    <text evidence="1">Belongs to the UPF0161 family.</text>
</comment>
<sequence>MQVETPLKKLLLLLIRVYQLTLSSLLGRQCRFYPTCSNYAFESIQLHGTLQGSYLSMRRICKCHPFHPGGVDLVPQRNIKQPASESSNEL</sequence>
<dbReference type="EMBL" id="SHAG01000001">
    <property type="protein sequence ID" value="RZO77832.1"/>
    <property type="molecule type" value="Genomic_DNA"/>
</dbReference>
<comment type="caution">
    <text evidence="2">The sequence shown here is derived from an EMBL/GenBank/DDBJ whole genome shotgun (WGS) entry which is preliminary data.</text>
</comment>
<dbReference type="Proteomes" id="UP000316199">
    <property type="component" value="Unassembled WGS sequence"/>
</dbReference>
<dbReference type="GO" id="GO:0005886">
    <property type="term" value="C:plasma membrane"/>
    <property type="evidence" value="ECO:0007669"/>
    <property type="project" value="UniProtKB-SubCell"/>
</dbReference>